<evidence type="ECO:0000313" key="2">
    <source>
        <dbReference type="EMBL" id="USE79273.1"/>
    </source>
</evidence>
<reference evidence="2" key="1">
    <citation type="submission" date="2022-06" db="EMBL/GenBank/DDBJ databases">
        <title>Complete genome sequence and characterization of Cupriavidus gilardii QJ1 isolated from contaminating cells.</title>
        <authorList>
            <person name="Qi J."/>
        </authorList>
    </citation>
    <scope>NUCLEOTIDE SEQUENCE</scope>
    <source>
        <strain evidence="2">QJ1</strain>
    </source>
</reference>
<proteinExistence type="predicted"/>
<dbReference type="EMBL" id="CP098736">
    <property type="protein sequence ID" value="USE79273.1"/>
    <property type="molecule type" value="Genomic_DNA"/>
</dbReference>
<dbReference type="PANTHER" id="PTHR38032:SF1">
    <property type="entry name" value="RNA-BINDING PROTEIN KHPB N-TERMINAL DOMAIN-CONTAINING PROTEIN"/>
    <property type="match status" value="1"/>
</dbReference>
<gene>
    <name evidence="2" type="ORF">NDR89_21915</name>
</gene>
<protein>
    <submittedName>
        <fullName evidence="2">FapA family protein</fullName>
    </submittedName>
</protein>
<dbReference type="InterPro" id="IPR005646">
    <property type="entry name" value="FapA"/>
</dbReference>
<dbReference type="Proteomes" id="UP001056648">
    <property type="component" value="Chromosome 2"/>
</dbReference>
<dbReference type="RefSeq" id="WP_252252859.1">
    <property type="nucleotide sequence ID" value="NZ_CP098736.1"/>
</dbReference>
<evidence type="ECO:0000259" key="1">
    <source>
        <dbReference type="Pfam" id="PF20250"/>
    </source>
</evidence>
<dbReference type="InterPro" id="IPR046865">
    <property type="entry name" value="FapA_b_solenoid"/>
</dbReference>
<feature type="domain" description="Flagellar Assembly Protein A N-terminal region" evidence="1">
    <location>
        <begin position="87"/>
        <end position="255"/>
    </location>
</feature>
<accession>A0ABY4VQ04</accession>
<dbReference type="PANTHER" id="PTHR38032">
    <property type="entry name" value="POLYMERASE-RELATED"/>
    <property type="match status" value="1"/>
</dbReference>
<keyword evidence="3" id="KW-1185">Reference proteome</keyword>
<organism evidence="2 3">
    <name type="scientific">Cupriavidus gilardii</name>
    <dbReference type="NCBI Taxonomy" id="82541"/>
    <lineage>
        <taxon>Bacteria</taxon>
        <taxon>Pseudomonadati</taxon>
        <taxon>Pseudomonadota</taxon>
        <taxon>Betaproteobacteria</taxon>
        <taxon>Burkholderiales</taxon>
        <taxon>Burkholderiaceae</taxon>
        <taxon>Cupriavidus</taxon>
    </lineage>
</organism>
<dbReference type="Pfam" id="PF03961">
    <property type="entry name" value="FapA"/>
    <property type="match status" value="1"/>
</dbReference>
<sequence length="544" mass="56922">MSDVAASVVRVWVDGADKAVRARYELPAEAEEGNGPPDRAALMAALEAQGWAHARLDESAIAAFLLACHRDGAPAEAVIGELVDGYFEIDIDADSLTVRLTLWPPEGGRVVQPDDVRIVLAGRGIKLPVDEAALAEAFAAGRCDDLPIVHGTAPTRGTPARFVNLLEPRRGGADDDHARVDLRDLGNLLLVQPGTHLMRRIPAVQGTAGQDVFGRVLPAPEVADTPFTDRLTGVGPDADDPDLLVATVAGLPSVRARGVSVNPVVAVDAVDMHSGNIAFEGTLRVNGDIKTGMSVRVGGDVIVAGTIEAAHVEAGGNVVVSGGIIGKSDGPHDPASAIARIQCKGSVHARFIENAVVEAGTTVTADSAIRQSDVAAGETITAGDPAIGSGNITGGRCRAWHAVRAGTLGAPAGTATAIHVGLNPYADAEKAALEAEKRRQEQEQAKIQQLMAFFAKNPERATPELREKARATLFKYTRDIMDTDAQLAKLAEQLHPRPDAAVVVGKRVYGGVSIAIGQKAMRVMEELPKVELRLVGDGIGVVKE</sequence>
<dbReference type="InterPro" id="IPR046866">
    <property type="entry name" value="FapA_N"/>
</dbReference>
<dbReference type="Pfam" id="PF20250">
    <property type="entry name" value="FapA_N"/>
    <property type="match status" value="1"/>
</dbReference>
<name>A0ABY4VQ04_9BURK</name>
<evidence type="ECO:0000313" key="3">
    <source>
        <dbReference type="Proteomes" id="UP001056648"/>
    </source>
</evidence>